<keyword evidence="6 7" id="KW-0961">Cell wall biogenesis/degradation</keyword>
<keyword evidence="3 7" id="KW-0133">Cell shape</keyword>
<dbReference type="NCBIfam" id="TIGR00067">
    <property type="entry name" value="glut_race"/>
    <property type="match status" value="1"/>
</dbReference>
<dbReference type="PROSITE" id="PS00924">
    <property type="entry name" value="ASP_GLU_RACEMASE_2"/>
    <property type="match status" value="1"/>
</dbReference>
<evidence type="ECO:0000256" key="4">
    <source>
        <dbReference type="ARBA" id="ARBA00022984"/>
    </source>
</evidence>
<evidence type="ECO:0000256" key="1">
    <source>
        <dbReference type="ARBA" id="ARBA00001602"/>
    </source>
</evidence>
<proteinExistence type="inferred from homology"/>
<dbReference type="Pfam" id="PF01177">
    <property type="entry name" value="Asp_Glu_race"/>
    <property type="match status" value="1"/>
</dbReference>
<dbReference type="Proteomes" id="UP000441925">
    <property type="component" value="Unassembled WGS sequence"/>
</dbReference>
<dbReference type="GO" id="GO:0009252">
    <property type="term" value="P:peptidoglycan biosynthetic process"/>
    <property type="evidence" value="ECO:0007669"/>
    <property type="project" value="UniProtKB-UniRule"/>
</dbReference>
<comment type="caution">
    <text evidence="8">The sequence shown here is derived from an EMBL/GenBank/DDBJ whole genome shotgun (WGS) entry which is preliminary data.</text>
</comment>
<accession>A0A6N7VR67</accession>
<dbReference type="PROSITE" id="PS00923">
    <property type="entry name" value="ASP_GLU_RACEMASE_1"/>
    <property type="match status" value="1"/>
</dbReference>
<dbReference type="HAMAP" id="MF_00258">
    <property type="entry name" value="Glu_racemase"/>
    <property type="match status" value="1"/>
</dbReference>
<gene>
    <name evidence="7 8" type="primary">murI</name>
    <name evidence="8" type="ORF">FYJ26_02810</name>
</gene>
<keyword evidence="9" id="KW-1185">Reference proteome</keyword>
<comment type="function">
    <text evidence="7">Provides the (R)-glutamate required for cell wall biosynthesis.</text>
</comment>
<dbReference type="GO" id="GO:0008360">
    <property type="term" value="P:regulation of cell shape"/>
    <property type="evidence" value="ECO:0007669"/>
    <property type="project" value="UniProtKB-KW"/>
</dbReference>
<dbReference type="PANTHER" id="PTHR21198">
    <property type="entry name" value="GLUTAMATE RACEMASE"/>
    <property type="match status" value="1"/>
</dbReference>
<dbReference type="Gene3D" id="3.40.50.1860">
    <property type="match status" value="2"/>
</dbReference>
<evidence type="ECO:0000256" key="2">
    <source>
        <dbReference type="ARBA" id="ARBA00013090"/>
    </source>
</evidence>
<evidence type="ECO:0000256" key="7">
    <source>
        <dbReference type="HAMAP-Rule" id="MF_00258"/>
    </source>
</evidence>
<comment type="similarity">
    <text evidence="7">Belongs to the aspartate/glutamate racemases family.</text>
</comment>
<keyword evidence="4 7" id="KW-0573">Peptidoglycan synthesis</keyword>
<organism evidence="8 9">
    <name type="scientific">Anaerococcus porci</name>
    <dbReference type="NCBI Taxonomy" id="2652269"/>
    <lineage>
        <taxon>Bacteria</taxon>
        <taxon>Bacillati</taxon>
        <taxon>Bacillota</taxon>
        <taxon>Tissierellia</taxon>
        <taxon>Tissierellales</taxon>
        <taxon>Peptoniphilaceae</taxon>
        <taxon>Anaerococcus</taxon>
    </lineage>
</organism>
<dbReference type="PANTHER" id="PTHR21198:SF2">
    <property type="entry name" value="GLUTAMATE RACEMASE"/>
    <property type="match status" value="1"/>
</dbReference>
<evidence type="ECO:0000256" key="3">
    <source>
        <dbReference type="ARBA" id="ARBA00022960"/>
    </source>
</evidence>
<dbReference type="InterPro" id="IPR001920">
    <property type="entry name" value="Asp/Glu_race"/>
</dbReference>
<dbReference type="GO" id="GO:0008881">
    <property type="term" value="F:glutamate racemase activity"/>
    <property type="evidence" value="ECO:0007669"/>
    <property type="project" value="UniProtKB-UniRule"/>
</dbReference>
<feature type="active site" description="Proton donor/acceptor" evidence="7">
    <location>
        <position position="178"/>
    </location>
</feature>
<reference evidence="8 9" key="1">
    <citation type="submission" date="2019-08" db="EMBL/GenBank/DDBJ databases">
        <title>In-depth cultivation of the pig gut microbiome towards novel bacterial diversity and tailored functional studies.</title>
        <authorList>
            <person name="Wylensek D."/>
            <person name="Hitch T.C.A."/>
            <person name="Clavel T."/>
        </authorList>
    </citation>
    <scope>NUCLEOTIDE SEQUENCE [LARGE SCALE GENOMIC DNA]</scope>
    <source>
        <strain evidence="8 9">WCA-380-WT-2B</strain>
    </source>
</reference>
<evidence type="ECO:0000256" key="5">
    <source>
        <dbReference type="ARBA" id="ARBA00023235"/>
    </source>
</evidence>
<feature type="active site" description="Proton donor/acceptor" evidence="7">
    <location>
        <position position="70"/>
    </location>
</feature>
<comment type="catalytic activity">
    <reaction evidence="1 7">
        <text>L-glutamate = D-glutamate</text>
        <dbReference type="Rhea" id="RHEA:12813"/>
        <dbReference type="ChEBI" id="CHEBI:29985"/>
        <dbReference type="ChEBI" id="CHEBI:29986"/>
        <dbReference type="EC" id="5.1.1.3"/>
    </reaction>
</comment>
<dbReference type="SUPFAM" id="SSF53681">
    <property type="entry name" value="Aspartate/glutamate racemase"/>
    <property type="match status" value="2"/>
</dbReference>
<dbReference type="RefSeq" id="WP_154539402.1">
    <property type="nucleotide sequence ID" value="NZ_VULQ01000002.1"/>
</dbReference>
<evidence type="ECO:0000313" key="8">
    <source>
        <dbReference type="EMBL" id="MSS77356.1"/>
    </source>
</evidence>
<dbReference type="InterPro" id="IPR004391">
    <property type="entry name" value="Glu_race"/>
</dbReference>
<dbReference type="InterPro" id="IPR015942">
    <property type="entry name" value="Asp/Glu/hydantoin_racemase"/>
</dbReference>
<feature type="binding site" evidence="7">
    <location>
        <begin position="71"/>
        <end position="72"/>
    </location>
    <ligand>
        <name>substrate</name>
    </ligand>
</feature>
<evidence type="ECO:0000313" key="9">
    <source>
        <dbReference type="Proteomes" id="UP000441925"/>
    </source>
</evidence>
<feature type="binding site" evidence="7">
    <location>
        <begin position="179"/>
        <end position="180"/>
    </location>
    <ligand>
        <name>substrate</name>
    </ligand>
</feature>
<evidence type="ECO:0000256" key="6">
    <source>
        <dbReference type="ARBA" id="ARBA00023316"/>
    </source>
</evidence>
<sequence length="249" mass="28717">MTNIGVFDSGLGGLTVLRELVKEKRANYYYLGDNKNIPYGNRTRKEIKDLSKKIVKFLDKKDIDFFIVACNTMSVLALDDLKKYFNKKFISISEAGVKEALNVDGDVFVMATKATCERHFYKEKIEENSNKKVYEVACKKLVDYIESGYIEGEKLDRDLKNYLKLANEKKTENIILACTHYPIIEDQIRKNLLYEANIIDPAKVLSENIKFKESKDTNIEIYMTDANDVTEKMVQKIMNMDISVKQANI</sequence>
<protein>
    <recommendedName>
        <fullName evidence="2 7">Glutamate racemase</fullName>
        <ecNumber evidence="2 7">5.1.1.3</ecNumber>
    </recommendedName>
</protein>
<dbReference type="EC" id="5.1.1.3" evidence="2 7"/>
<dbReference type="InterPro" id="IPR018187">
    <property type="entry name" value="Asp/Glu_racemase_AS_1"/>
</dbReference>
<dbReference type="UniPathway" id="UPA00219"/>
<feature type="binding site" evidence="7">
    <location>
        <begin position="39"/>
        <end position="40"/>
    </location>
    <ligand>
        <name>substrate</name>
    </ligand>
</feature>
<keyword evidence="5 7" id="KW-0413">Isomerase</keyword>
<comment type="pathway">
    <text evidence="7">Cell wall biogenesis; peptidoglycan biosynthesis.</text>
</comment>
<dbReference type="EMBL" id="VULQ01000002">
    <property type="protein sequence ID" value="MSS77356.1"/>
    <property type="molecule type" value="Genomic_DNA"/>
</dbReference>
<feature type="binding site" evidence="7">
    <location>
        <begin position="8"/>
        <end position="9"/>
    </location>
    <ligand>
        <name>substrate</name>
    </ligand>
</feature>
<dbReference type="InterPro" id="IPR033134">
    <property type="entry name" value="Asp/Glu_racemase_AS_2"/>
</dbReference>
<dbReference type="GO" id="GO:0071555">
    <property type="term" value="P:cell wall organization"/>
    <property type="evidence" value="ECO:0007669"/>
    <property type="project" value="UniProtKB-KW"/>
</dbReference>
<dbReference type="AlphaFoldDB" id="A0A6N7VR67"/>
<name>A0A6N7VR67_9FIRM</name>